<name>A0A9D1CKU3_9FIRM</name>
<evidence type="ECO:0000313" key="1">
    <source>
        <dbReference type="EMBL" id="HIQ64878.1"/>
    </source>
</evidence>
<dbReference type="EMBL" id="DVFU01000076">
    <property type="protein sequence ID" value="HIQ64878.1"/>
    <property type="molecule type" value="Genomic_DNA"/>
</dbReference>
<gene>
    <name evidence="1" type="ORF">IAC85_03975</name>
</gene>
<accession>A0A9D1CKU3</accession>
<reference evidence="1" key="1">
    <citation type="submission" date="2020-10" db="EMBL/GenBank/DDBJ databases">
        <authorList>
            <person name="Gilroy R."/>
        </authorList>
    </citation>
    <scope>NUCLEOTIDE SEQUENCE</scope>
    <source>
        <strain evidence="1">CHK165-10780</strain>
    </source>
</reference>
<sequence>MHPFKHLQVVNHHRFEVFKLCVRCGIIWRGLTHDLSKYSKTEFVEGATYFCGNRSPIQKCRETNGYSLAWVHHIHRNKHHPEFWVDYPYYIMMPYPYAVESICDRIAACKIYHKKKYKEKDALDYWNKTKEHTPVHPNMAKFYQTVFEDLAKYGEPYILNKKYMKETYQKCTKESK</sequence>
<dbReference type="AlphaFoldDB" id="A0A9D1CKU3"/>
<protein>
    <submittedName>
        <fullName evidence="1">Catalase</fullName>
    </submittedName>
</protein>
<comment type="caution">
    <text evidence="1">The sequence shown here is derived from an EMBL/GenBank/DDBJ whole genome shotgun (WGS) entry which is preliminary data.</text>
</comment>
<evidence type="ECO:0000313" key="2">
    <source>
        <dbReference type="Proteomes" id="UP000886725"/>
    </source>
</evidence>
<dbReference type="Pfam" id="PF18907">
    <property type="entry name" value="DUF5662"/>
    <property type="match status" value="1"/>
</dbReference>
<reference evidence="1" key="2">
    <citation type="journal article" date="2021" name="PeerJ">
        <title>Extensive microbial diversity within the chicken gut microbiome revealed by metagenomics and culture.</title>
        <authorList>
            <person name="Gilroy R."/>
            <person name="Ravi A."/>
            <person name="Getino M."/>
            <person name="Pursley I."/>
            <person name="Horton D.L."/>
            <person name="Alikhan N.F."/>
            <person name="Baker D."/>
            <person name="Gharbi K."/>
            <person name="Hall N."/>
            <person name="Watson M."/>
            <person name="Adriaenssens E.M."/>
            <person name="Foster-Nyarko E."/>
            <person name="Jarju S."/>
            <person name="Secka A."/>
            <person name="Antonio M."/>
            <person name="Oren A."/>
            <person name="Chaudhuri R.R."/>
            <person name="La Ragione R."/>
            <person name="Hildebrand F."/>
            <person name="Pallen M.J."/>
        </authorList>
    </citation>
    <scope>NUCLEOTIDE SEQUENCE</scope>
    <source>
        <strain evidence="1">CHK165-10780</strain>
    </source>
</reference>
<dbReference type="InterPro" id="IPR043721">
    <property type="entry name" value="DUF5662"/>
</dbReference>
<proteinExistence type="predicted"/>
<organism evidence="1 2">
    <name type="scientific">Candidatus Faecenecus gallistercoris</name>
    <dbReference type="NCBI Taxonomy" id="2840793"/>
    <lineage>
        <taxon>Bacteria</taxon>
        <taxon>Bacillati</taxon>
        <taxon>Bacillota</taxon>
        <taxon>Bacillota incertae sedis</taxon>
        <taxon>Candidatus Faecenecus</taxon>
    </lineage>
</organism>
<dbReference type="Proteomes" id="UP000886725">
    <property type="component" value="Unassembled WGS sequence"/>
</dbReference>